<dbReference type="Proteomes" id="UP001165960">
    <property type="component" value="Unassembled WGS sequence"/>
</dbReference>
<gene>
    <name evidence="1" type="ORF">DSO57_1010021</name>
</gene>
<sequence length="488" mass="54486">MSLLAESFTPYSKNRTSSFFTGPITKTPTEQAPTTENSTLFTSLGLDIVEDEFSINDVQSKAEENDKTALDAALKRIKVLEEDLRNVKAEKTTYADNLKESTEFRADLESSFNKLQVEFDQYKATVTAPLIAKNEALQLDMERLAEKLMDEAERRSELEHAKQALEAEIEDLSQKLFEEANKMVSDERKINRELELKYENLQAKFNDLKVLLESEKEQSVELKVRLGSLIEEKDLASGESDPPGSSNSNRRTRSHSVSTISAPRSIYSSDSDVQLALRSTDIYTSGNSALSFHNNDHRFQEFKEFLEAPANKGLYLSSKFMKRTLNEDVDPALRFDSGPISGWMTQKRLLGAAQAGNINIFPLKPDGGVSPAHIKSCVFCVAKKECSLFYQYTIIGTDSEPNVICYQCRDRLLAVCKFFALLRMARAGVVKDSPQKLYLSCLHAKHSMFLSRVGANLAFCEESVESPSEADPSSGLASPQANNVLESP</sequence>
<keyword evidence="2" id="KW-1185">Reference proteome</keyword>
<proteinExistence type="predicted"/>
<comment type="caution">
    <text evidence="1">The sequence shown here is derived from an EMBL/GenBank/DDBJ whole genome shotgun (WGS) entry which is preliminary data.</text>
</comment>
<dbReference type="EMBL" id="QTSX02005712">
    <property type="protein sequence ID" value="KAJ9058681.1"/>
    <property type="molecule type" value="Genomic_DNA"/>
</dbReference>
<evidence type="ECO:0000313" key="1">
    <source>
        <dbReference type="EMBL" id="KAJ9058681.1"/>
    </source>
</evidence>
<accession>A0ACC2S8H0</accession>
<name>A0ACC2S8H0_9FUNG</name>
<organism evidence="1 2">
    <name type="scientific">Entomophthora muscae</name>
    <dbReference type="NCBI Taxonomy" id="34485"/>
    <lineage>
        <taxon>Eukaryota</taxon>
        <taxon>Fungi</taxon>
        <taxon>Fungi incertae sedis</taxon>
        <taxon>Zoopagomycota</taxon>
        <taxon>Entomophthoromycotina</taxon>
        <taxon>Entomophthoromycetes</taxon>
        <taxon>Entomophthorales</taxon>
        <taxon>Entomophthoraceae</taxon>
        <taxon>Entomophthora</taxon>
    </lineage>
</organism>
<evidence type="ECO:0000313" key="2">
    <source>
        <dbReference type="Proteomes" id="UP001165960"/>
    </source>
</evidence>
<protein>
    <submittedName>
        <fullName evidence="1">Uncharacterized protein</fullName>
    </submittedName>
</protein>
<reference evidence="1" key="1">
    <citation type="submission" date="2022-04" db="EMBL/GenBank/DDBJ databases">
        <title>Genome of the entomopathogenic fungus Entomophthora muscae.</title>
        <authorList>
            <person name="Elya C."/>
            <person name="Lovett B.R."/>
            <person name="Lee E."/>
            <person name="Macias A.M."/>
            <person name="Hajek A.E."/>
            <person name="De Bivort B.L."/>
            <person name="Kasson M.T."/>
            <person name="De Fine Licht H.H."/>
            <person name="Stajich J.E."/>
        </authorList>
    </citation>
    <scope>NUCLEOTIDE SEQUENCE</scope>
    <source>
        <strain evidence="1">Berkeley</strain>
    </source>
</reference>